<organismHost>
    <name type="scientific">Agrotis segetum</name>
    <name type="common">Turnip moth</name>
    <dbReference type="NCBI Taxonomy" id="47767"/>
</organismHost>
<feature type="region of interest" description="Disordered" evidence="2">
    <location>
        <begin position="201"/>
        <end position="227"/>
    </location>
</feature>
<dbReference type="PANTHER" id="PTHR45615">
    <property type="entry name" value="MYOSIN HEAVY CHAIN, NON-MUSCLE"/>
    <property type="match status" value="1"/>
</dbReference>
<evidence type="ECO:0000256" key="2">
    <source>
        <dbReference type="SAM" id="MobiDB-lite"/>
    </source>
</evidence>
<dbReference type="PANTHER" id="PTHR45615:SF40">
    <property type="entry name" value="MYOSIN HEAVY CHAIN, NON-MUSCLE"/>
    <property type="match status" value="1"/>
</dbReference>
<evidence type="ECO:0000256" key="1">
    <source>
        <dbReference type="SAM" id="Coils"/>
    </source>
</evidence>
<dbReference type="EMBL" id="AY522332">
    <property type="protein sequence ID" value="AAS82693.1"/>
    <property type="molecule type" value="Genomic_DNA"/>
</dbReference>
<dbReference type="Proteomes" id="UP000202635">
    <property type="component" value="Genome"/>
</dbReference>
<keyword evidence="1" id="KW-0175">Coiled coil</keyword>
<feature type="region of interest" description="Disordered" evidence="2">
    <location>
        <begin position="89"/>
        <end position="113"/>
    </location>
</feature>
<protein>
    <submittedName>
        <fullName evidence="3">ORF45</fullName>
    </submittedName>
</protein>
<reference evidence="3 4" key="1">
    <citation type="submission" date="2004-09" db="EMBL/GenBank/DDBJ databases">
        <authorList>
            <person name="Ai X.L."/>
            <person name="Wang Z.F."/>
            <person name="Wang B."/>
            <person name="Zhang W."/>
            <person name="Li F."/>
            <person name="Fu J.H."/>
            <person name="Cui C.S."/>
            <person name="Shi Y.H."/>
            <person name="He M."/>
        </authorList>
    </citation>
    <scope>NUCLEOTIDE SEQUENCE [LARGE SCALE GENOMIC DNA]</scope>
</reference>
<dbReference type="GO" id="GO:0000146">
    <property type="term" value="F:microfilament motor activity"/>
    <property type="evidence" value="ECO:0007669"/>
    <property type="project" value="TreeGrafter"/>
</dbReference>
<name>Q6QXK4_GVAS</name>
<feature type="compositionally biased region" description="Gly residues" evidence="2">
    <location>
        <begin position="95"/>
        <end position="107"/>
    </location>
</feature>
<organism evidence="3 4">
    <name type="scientific">Agrotis segetum granulosis virus</name>
    <name type="common">AsGV</name>
    <name type="synonym">Agrotis segetum granulovirus</name>
    <dbReference type="NCBI Taxonomy" id="10464"/>
    <lineage>
        <taxon>Viruses</taxon>
        <taxon>Viruses incertae sedis</taxon>
        <taxon>Naldaviricetes</taxon>
        <taxon>Lefavirales</taxon>
        <taxon>Baculoviridae</taxon>
        <taxon>Betabaculovirus</taxon>
        <taxon>Betabaculovirus agsegetum</taxon>
    </lineage>
</organism>
<accession>Q6QXK4</accession>
<evidence type="ECO:0000313" key="3">
    <source>
        <dbReference type="EMBL" id="AAS82693.1"/>
    </source>
</evidence>
<feature type="coiled-coil region" evidence="1">
    <location>
        <begin position="235"/>
        <end position="346"/>
    </location>
</feature>
<feature type="region of interest" description="Disordered" evidence="2">
    <location>
        <begin position="482"/>
        <end position="509"/>
    </location>
</feature>
<dbReference type="GO" id="GO:0051015">
    <property type="term" value="F:actin filament binding"/>
    <property type="evidence" value="ECO:0007669"/>
    <property type="project" value="TreeGrafter"/>
</dbReference>
<feature type="compositionally biased region" description="Pro residues" evidence="2">
    <location>
        <begin position="210"/>
        <end position="219"/>
    </location>
</feature>
<gene>
    <name evidence="3" type="primary">ORF45</name>
    <name evidence="3" type="ORF">AsGVgp045</name>
</gene>
<proteinExistence type="predicted"/>
<sequence length="840" mass="96326">MNRAVVNWVRERNICTDKEKRIRNLLIVNGGLENTPNVNSLDTEELLIRVLKKLTEERIVHQAGGKKTTSINVDYITLFPNERESLFNARRGGRGRGGLGRGGGNGNDGDDASQIKPELRKLLSTKPNYSQPKSVREYILQMARALVECDRRADPATVEASIISTNYHRRTDLENADLLNELKRCKKKLNDCMIRNYTLLSGGQESQSSPPRPPPSPPPPDDDRFRAQGEPYESTQLLIDENKELKRNYSRLQRELRDMQTRLSEADYSLEQCRDALEKCEANNIYLQNELQAQSDLVITLRDRLEEYEVKNRYKDELLADCTNQLDQEQIRRNELEGRLRNTALDESNSYDEQRDVPNNADRFVLERRCRETEELRQQELEKHERAISQAKERIDELQKSLQDYIQQLNDCREELRFSSRKMEDTARLYKQHDNEIEALTTEKEQLIQDKAELEEKHEKCLTLITQARKAISQLQTENEQLKQRQKINDEEEVATTEGGGGSGNDDQSNKVRQLLRDSQINADIITSLNTQIAALKEANKQLERQVDDVVAETRNTMEANSKKRLEEVRKDFQESIDEYENRLNALKATYDLNHTELGEDSSLFLPVKRLMVSCVEALSIQPELVENVSLQRKIYPQFVDSITDNLNTNATNLLLFTQQINNAYAKLVSDRLNVPNPDIFKDISERTKLLRAINNTTINRQEDSVVVTPGPSTVPSVSSRPLQKPDIAPNITKAFNRVMIPQNVSENPFDVPEQNKVPSLQEEIEAYDYQENIMRAKSPVTKTSSTKQKIEDYFATGKRKRKSASKPAPVPKPKKTKKKSKVSEEGEEEGLGSIIKTAK</sequence>
<feature type="coiled-coil region" evidence="1">
    <location>
        <begin position="526"/>
        <end position="597"/>
    </location>
</feature>
<feature type="region of interest" description="Disordered" evidence="2">
    <location>
        <begin position="779"/>
        <end position="840"/>
    </location>
</feature>
<evidence type="ECO:0000313" key="4">
    <source>
        <dbReference type="Proteomes" id="UP000202635"/>
    </source>
</evidence>